<dbReference type="Proteomes" id="UP000228380">
    <property type="component" value="Chromosome 11"/>
</dbReference>
<accession>A0A8B7CWA0</accession>
<dbReference type="GeneID" id="103719832"/>
<organism evidence="1 2">
    <name type="scientific">Phoenix dactylifera</name>
    <name type="common">Date palm</name>
    <dbReference type="NCBI Taxonomy" id="42345"/>
    <lineage>
        <taxon>Eukaryota</taxon>
        <taxon>Viridiplantae</taxon>
        <taxon>Streptophyta</taxon>
        <taxon>Embryophyta</taxon>
        <taxon>Tracheophyta</taxon>
        <taxon>Spermatophyta</taxon>
        <taxon>Magnoliopsida</taxon>
        <taxon>Liliopsida</taxon>
        <taxon>Arecaceae</taxon>
        <taxon>Coryphoideae</taxon>
        <taxon>Phoeniceae</taxon>
        <taxon>Phoenix</taxon>
    </lineage>
</organism>
<reference evidence="2" key="2">
    <citation type="submission" date="2025-08" db="UniProtKB">
        <authorList>
            <consortium name="RefSeq"/>
        </authorList>
    </citation>
    <scope>IDENTIFICATION</scope>
    <source>
        <tissue evidence="2">Young leaves</tissue>
    </source>
</reference>
<keyword evidence="1" id="KW-1185">Reference proteome</keyword>
<dbReference type="SUPFAM" id="SSF50370">
    <property type="entry name" value="Ricin B-like lectins"/>
    <property type="match status" value="1"/>
</dbReference>
<protein>
    <submittedName>
        <fullName evidence="2">Glycosyl hydrolase 5 family protein-like</fullName>
    </submittedName>
</protein>
<reference evidence="1" key="1">
    <citation type="journal article" date="2019" name="Nat. Commun.">
        <title>Genome-wide association mapping of date palm fruit traits.</title>
        <authorList>
            <person name="Hazzouri K.M."/>
            <person name="Gros-Balthazard M."/>
            <person name="Flowers J.M."/>
            <person name="Copetti D."/>
            <person name="Lemansour A."/>
            <person name="Lebrun M."/>
            <person name="Masmoudi K."/>
            <person name="Ferrand S."/>
            <person name="Dhar M.I."/>
            <person name="Fresquez Z.A."/>
            <person name="Rosas U."/>
            <person name="Zhang J."/>
            <person name="Talag J."/>
            <person name="Lee S."/>
            <person name="Kudrna D."/>
            <person name="Powell R.F."/>
            <person name="Leitch I.J."/>
            <person name="Krueger R.R."/>
            <person name="Wing R.A."/>
            <person name="Amiri K.M.A."/>
            <person name="Purugganan M.D."/>
        </authorList>
    </citation>
    <scope>NUCLEOTIDE SEQUENCE [LARGE SCALE GENOMIC DNA]</scope>
    <source>
        <strain evidence="1">cv. Khalas</strain>
    </source>
</reference>
<proteinExistence type="predicted"/>
<name>A0A8B7CWA0_PHODC</name>
<gene>
    <name evidence="2" type="primary">LOC103719832</name>
</gene>
<dbReference type="PANTHER" id="PTHR31263:SF44">
    <property type="entry name" value="OS04G0481200 PROTEIN"/>
    <property type="match status" value="1"/>
</dbReference>
<evidence type="ECO:0000313" key="1">
    <source>
        <dbReference type="Proteomes" id="UP000228380"/>
    </source>
</evidence>
<dbReference type="InterPro" id="IPR035992">
    <property type="entry name" value="Ricin_B-like_lectins"/>
</dbReference>
<dbReference type="OrthoDB" id="1729224at2759"/>
<dbReference type="KEGG" id="pda:103719832"/>
<dbReference type="PANTHER" id="PTHR31263">
    <property type="entry name" value="CELLULASE FAMILY PROTEIN (AFU_ORTHOLOGUE AFUA_5G14560)"/>
    <property type="match status" value="1"/>
</dbReference>
<sequence>MKLSVLPPLMILCSEFLLQNPPLTTALPVAPLTTHFEQTVTAVRHPSNVIFHPSTRSCVLRKSLNEPLKLGPCNQSDAWSYTPQKILMVRGTYFCLQAVDSGKPARLGVVCSSDSEWEVTSSAKPHLSTKRADGSLLCLDVDPGNTLITNPCLCLSNQSCEADNQWFEITLQNKY</sequence>
<evidence type="ECO:0000313" key="2">
    <source>
        <dbReference type="RefSeq" id="XP_008807477.2"/>
    </source>
</evidence>
<dbReference type="AlphaFoldDB" id="A0A8B7CWA0"/>
<dbReference type="RefSeq" id="XP_008807477.2">
    <property type="nucleotide sequence ID" value="XM_008809255.4"/>
</dbReference>